<organism evidence="3">
    <name type="scientific">viral metagenome</name>
    <dbReference type="NCBI Taxonomy" id="1070528"/>
    <lineage>
        <taxon>unclassified sequences</taxon>
        <taxon>metagenomes</taxon>
        <taxon>organismal metagenomes</taxon>
    </lineage>
</organism>
<proteinExistence type="predicted"/>
<dbReference type="InterPro" id="IPR002934">
    <property type="entry name" value="Polymerase_NTP_transf_dom"/>
</dbReference>
<protein>
    <recommendedName>
        <fullName evidence="2">Polymerase nucleotidyl transferase domain-containing protein</fullName>
    </recommendedName>
</protein>
<dbReference type="AlphaFoldDB" id="A0A6C0ICP2"/>
<feature type="transmembrane region" description="Helical" evidence="1">
    <location>
        <begin position="121"/>
        <end position="141"/>
    </location>
</feature>
<sequence>METTKNKLSPYASMFYNRLKNYLETSLYFYGSIQRNDYVPDKSDIDVDLFTENINSTITKMQHFLDVDKSKFKKFIYKINNNIIIGYKISIKEPEHYFRTEISIFDEKNKALVLNEHTRKFHIPFFSSIIIIILKFFYYQLGIIPKMYFKYIKDYLINTSFGNPSEFLIIDLKKDLV</sequence>
<dbReference type="InterPro" id="IPR043519">
    <property type="entry name" value="NT_sf"/>
</dbReference>
<keyword evidence="1" id="KW-0812">Transmembrane</keyword>
<evidence type="ECO:0000259" key="2">
    <source>
        <dbReference type="Pfam" id="PF01909"/>
    </source>
</evidence>
<dbReference type="SUPFAM" id="SSF81301">
    <property type="entry name" value="Nucleotidyltransferase"/>
    <property type="match status" value="1"/>
</dbReference>
<keyword evidence="1" id="KW-0472">Membrane</keyword>
<dbReference type="GO" id="GO:0016779">
    <property type="term" value="F:nucleotidyltransferase activity"/>
    <property type="evidence" value="ECO:0007669"/>
    <property type="project" value="InterPro"/>
</dbReference>
<accession>A0A6C0ICP2</accession>
<reference evidence="3" key="1">
    <citation type="journal article" date="2020" name="Nature">
        <title>Giant virus diversity and host interactions through global metagenomics.</title>
        <authorList>
            <person name="Schulz F."/>
            <person name="Roux S."/>
            <person name="Paez-Espino D."/>
            <person name="Jungbluth S."/>
            <person name="Walsh D.A."/>
            <person name="Denef V.J."/>
            <person name="McMahon K.D."/>
            <person name="Konstantinidis K.T."/>
            <person name="Eloe-Fadrosh E.A."/>
            <person name="Kyrpides N.C."/>
            <person name="Woyke T."/>
        </authorList>
    </citation>
    <scope>NUCLEOTIDE SEQUENCE</scope>
    <source>
        <strain evidence="3">GVMAG-M-3300023184-72</strain>
    </source>
</reference>
<name>A0A6C0ICP2_9ZZZZ</name>
<feature type="domain" description="Polymerase nucleotidyl transferase" evidence="2">
    <location>
        <begin position="22"/>
        <end position="94"/>
    </location>
</feature>
<evidence type="ECO:0000256" key="1">
    <source>
        <dbReference type="SAM" id="Phobius"/>
    </source>
</evidence>
<keyword evidence="1" id="KW-1133">Transmembrane helix</keyword>
<evidence type="ECO:0000313" key="3">
    <source>
        <dbReference type="EMBL" id="QHT90831.1"/>
    </source>
</evidence>
<dbReference type="EMBL" id="MN740161">
    <property type="protein sequence ID" value="QHT90831.1"/>
    <property type="molecule type" value="Genomic_DNA"/>
</dbReference>
<dbReference type="Pfam" id="PF01909">
    <property type="entry name" value="NTP_transf_2"/>
    <property type="match status" value="1"/>
</dbReference>